<organism evidence="2 3">
    <name type="scientific">Tanacetum coccineum</name>
    <dbReference type="NCBI Taxonomy" id="301880"/>
    <lineage>
        <taxon>Eukaryota</taxon>
        <taxon>Viridiplantae</taxon>
        <taxon>Streptophyta</taxon>
        <taxon>Embryophyta</taxon>
        <taxon>Tracheophyta</taxon>
        <taxon>Spermatophyta</taxon>
        <taxon>Magnoliopsida</taxon>
        <taxon>eudicotyledons</taxon>
        <taxon>Gunneridae</taxon>
        <taxon>Pentapetalae</taxon>
        <taxon>asterids</taxon>
        <taxon>campanulids</taxon>
        <taxon>Asterales</taxon>
        <taxon>Asteraceae</taxon>
        <taxon>Asteroideae</taxon>
        <taxon>Anthemideae</taxon>
        <taxon>Anthemidinae</taxon>
        <taxon>Tanacetum</taxon>
    </lineage>
</organism>
<evidence type="ECO:0000256" key="1">
    <source>
        <dbReference type="SAM" id="MobiDB-lite"/>
    </source>
</evidence>
<protein>
    <recommendedName>
        <fullName evidence="4">Xylulose kinase-1</fullName>
    </recommendedName>
</protein>
<reference evidence="2" key="1">
    <citation type="journal article" date="2022" name="Int. J. Mol. Sci.">
        <title>Draft Genome of Tanacetum Coccineum: Genomic Comparison of Closely Related Tanacetum-Family Plants.</title>
        <authorList>
            <person name="Yamashiro T."/>
            <person name="Shiraishi A."/>
            <person name="Nakayama K."/>
            <person name="Satake H."/>
        </authorList>
    </citation>
    <scope>NUCLEOTIDE SEQUENCE</scope>
</reference>
<gene>
    <name evidence="2" type="ORF">Tco_1122863</name>
</gene>
<name>A0ABQ5J497_9ASTR</name>
<sequence>MVAFLTKTEGNDDFADIVDFLNASSIRYSLTINPTVYVSYIKQFWSTAKTKTANNETQIYAKVAGKSVVVTESSVRSDLQFNDEDGATCLTNVEIFENLALMGYERDSDKLSFEKALFSPHWKYLIHTILHCLSSKSTAWNEFSTNVASAVICLAKGQKFNFSKLIFDEDNGCLSKGDCYLKEESQEVEKEEKIKNSRVKTLQDGTSKRRSLDKEDASKHGRNLNARLISKEDDFDAGFDVVRDEGITHVEGDAEQVVIAAAEVVNVGVSVSTAEPKTPPTTTTNNLLR</sequence>
<proteinExistence type="predicted"/>
<accession>A0ABQ5J497</accession>
<comment type="caution">
    <text evidence="2">The sequence shown here is derived from an EMBL/GenBank/DDBJ whole genome shotgun (WGS) entry which is preliminary data.</text>
</comment>
<keyword evidence="3" id="KW-1185">Reference proteome</keyword>
<reference evidence="2" key="2">
    <citation type="submission" date="2022-01" db="EMBL/GenBank/DDBJ databases">
        <authorList>
            <person name="Yamashiro T."/>
            <person name="Shiraishi A."/>
            <person name="Satake H."/>
            <person name="Nakayama K."/>
        </authorList>
    </citation>
    <scope>NUCLEOTIDE SEQUENCE</scope>
</reference>
<feature type="compositionally biased region" description="Basic and acidic residues" evidence="1">
    <location>
        <begin position="206"/>
        <end position="219"/>
    </location>
</feature>
<feature type="region of interest" description="Disordered" evidence="1">
    <location>
        <begin position="192"/>
        <end position="219"/>
    </location>
</feature>
<evidence type="ECO:0000313" key="2">
    <source>
        <dbReference type="EMBL" id="GJU06433.1"/>
    </source>
</evidence>
<dbReference type="Proteomes" id="UP001151760">
    <property type="component" value="Unassembled WGS sequence"/>
</dbReference>
<evidence type="ECO:0000313" key="3">
    <source>
        <dbReference type="Proteomes" id="UP001151760"/>
    </source>
</evidence>
<dbReference type="EMBL" id="BQNB010021441">
    <property type="protein sequence ID" value="GJU06433.1"/>
    <property type="molecule type" value="Genomic_DNA"/>
</dbReference>
<evidence type="ECO:0008006" key="4">
    <source>
        <dbReference type="Google" id="ProtNLM"/>
    </source>
</evidence>